<protein>
    <submittedName>
        <fullName evidence="2">Rhodanese-like domain-containing protein</fullName>
    </submittedName>
</protein>
<evidence type="ECO:0000313" key="3">
    <source>
        <dbReference type="Proteomes" id="UP001222087"/>
    </source>
</evidence>
<dbReference type="InterPro" id="IPR001763">
    <property type="entry name" value="Rhodanese-like_dom"/>
</dbReference>
<dbReference type="InterPro" id="IPR050229">
    <property type="entry name" value="GlpE_sulfurtransferase"/>
</dbReference>
<proteinExistence type="predicted"/>
<evidence type="ECO:0000313" key="2">
    <source>
        <dbReference type="EMBL" id="WED43181.1"/>
    </source>
</evidence>
<dbReference type="SUPFAM" id="SSF52821">
    <property type="entry name" value="Rhodanese/Cell cycle control phosphatase"/>
    <property type="match status" value="1"/>
</dbReference>
<gene>
    <name evidence="2" type="ORF">PXX05_15005</name>
</gene>
<dbReference type="PANTHER" id="PTHR43031:SF1">
    <property type="entry name" value="PYRIDINE NUCLEOTIDE-DISULPHIDE OXIDOREDUCTASE"/>
    <property type="match status" value="1"/>
</dbReference>
<reference evidence="2 3" key="1">
    <citation type="submission" date="2023-02" db="EMBL/GenBank/DDBJ databases">
        <title>Genome Sequence of L. cardiaca H63T.</title>
        <authorList>
            <person name="Lopez A.E."/>
            <person name="Cianciotto N.P."/>
        </authorList>
    </citation>
    <scope>NUCLEOTIDE SEQUENCE [LARGE SCALE GENOMIC DNA]</scope>
    <source>
        <strain evidence="2 3">H63</strain>
    </source>
</reference>
<dbReference type="Proteomes" id="UP001222087">
    <property type="component" value="Chromosome"/>
</dbReference>
<dbReference type="SMART" id="SM00450">
    <property type="entry name" value="RHOD"/>
    <property type="match status" value="1"/>
</dbReference>
<sequence>MTIQIIDAATLNDWLVKKKVVLIDVREPQEHAAENITAAVSIPLNTISIKSLPEIGDKKLVFHCKAGKRSMTACEKLVAEDSLLEVFSLEGGISAWEQAGYPVNKK</sequence>
<feature type="domain" description="Rhodanese" evidence="1">
    <location>
        <begin position="16"/>
        <end position="105"/>
    </location>
</feature>
<name>A0ABY8ASJ0_9GAMM</name>
<dbReference type="EMBL" id="CP119078">
    <property type="protein sequence ID" value="WED43181.1"/>
    <property type="molecule type" value="Genomic_DNA"/>
</dbReference>
<evidence type="ECO:0000259" key="1">
    <source>
        <dbReference type="PROSITE" id="PS50206"/>
    </source>
</evidence>
<dbReference type="Gene3D" id="3.40.250.10">
    <property type="entry name" value="Rhodanese-like domain"/>
    <property type="match status" value="1"/>
</dbReference>
<organism evidence="2 3">
    <name type="scientific">Legionella cardiaca</name>
    <dbReference type="NCBI Taxonomy" id="1071983"/>
    <lineage>
        <taxon>Bacteria</taxon>
        <taxon>Pseudomonadati</taxon>
        <taxon>Pseudomonadota</taxon>
        <taxon>Gammaproteobacteria</taxon>
        <taxon>Legionellales</taxon>
        <taxon>Legionellaceae</taxon>
        <taxon>Legionella</taxon>
    </lineage>
</organism>
<dbReference type="RefSeq" id="WP_275088995.1">
    <property type="nucleotide sequence ID" value="NZ_CP119078.1"/>
</dbReference>
<dbReference type="InterPro" id="IPR036873">
    <property type="entry name" value="Rhodanese-like_dom_sf"/>
</dbReference>
<dbReference type="PANTHER" id="PTHR43031">
    <property type="entry name" value="FAD-DEPENDENT OXIDOREDUCTASE"/>
    <property type="match status" value="1"/>
</dbReference>
<accession>A0ABY8ASJ0</accession>
<keyword evidence="3" id="KW-1185">Reference proteome</keyword>
<dbReference type="Pfam" id="PF00581">
    <property type="entry name" value="Rhodanese"/>
    <property type="match status" value="1"/>
</dbReference>
<dbReference type="PROSITE" id="PS50206">
    <property type="entry name" value="RHODANESE_3"/>
    <property type="match status" value="1"/>
</dbReference>